<dbReference type="OMA" id="MCERLTI"/>
<dbReference type="GO" id="GO:0097192">
    <property type="term" value="P:extrinsic apoptotic signaling pathway in absence of ligand"/>
    <property type="evidence" value="ECO:0007669"/>
    <property type="project" value="TreeGrafter"/>
</dbReference>
<dbReference type="CDD" id="cd06845">
    <property type="entry name" value="Bcl-2_like"/>
    <property type="match status" value="1"/>
</dbReference>
<dbReference type="GO" id="GO:0042981">
    <property type="term" value="P:regulation of apoptotic process"/>
    <property type="evidence" value="ECO:0007669"/>
    <property type="project" value="InterPro"/>
</dbReference>
<evidence type="ECO:0000313" key="4">
    <source>
        <dbReference type="Ensembl" id="ENSPMAP00000002401.1"/>
    </source>
</evidence>
<dbReference type="SUPFAM" id="SSF56854">
    <property type="entry name" value="Bcl-2 inhibitors of programmed cell death"/>
    <property type="match status" value="1"/>
</dbReference>
<organism evidence="4">
    <name type="scientific">Petromyzon marinus</name>
    <name type="common">Sea lamprey</name>
    <dbReference type="NCBI Taxonomy" id="7757"/>
    <lineage>
        <taxon>Eukaryota</taxon>
        <taxon>Metazoa</taxon>
        <taxon>Chordata</taxon>
        <taxon>Craniata</taxon>
        <taxon>Vertebrata</taxon>
        <taxon>Cyclostomata</taxon>
        <taxon>Hyperoartia</taxon>
        <taxon>Petromyzontiformes</taxon>
        <taxon>Petromyzontidae</taxon>
        <taxon>Petromyzon</taxon>
    </lineage>
</organism>
<evidence type="ECO:0000256" key="2">
    <source>
        <dbReference type="ARBA" id="ARBA00022703"/>
    </source>
</evidence>
<dbReference type="GO" id="GO:0051400">
    <property type="term" value="F:BH domain binding"/>
    <property type="evidence" value="ECO:0007669"/>
    <property type="project" value="TreeGrafter"/>
</dbReference>
<dbReference type="Pfam" id="PF00452">
    <property type="entry name" value="Bcl-2"/>
    <property type="match status" value="1"/>
</dbReference>
<dbReference type="InterPro" id="IPR002475">
    <property type="entry name" value="Bcl2-like"/>
</dbReference>
<dbReference type="InterPro" id="IPR026298">
    <property type="entry name" value="Bcl-2_fam"/>
</dbReference>
<dbReference type="GO" id="GO:0005741">
    <property type="term" value="C:mitochondrial outer membrane"/>
    <property type="evidence" value="ECO:0007669"/>
    <property type="project" value="TreeGrafter"/>
</dbReference>
<dbReference type="PANTHER" id="PTHR11256">
    <property type="entry name" value="BCL-2 RELATED"/>
    <property type="match status" value="1"/>
</dbReference>
<dbReference type="GeneTree" id="ENSGT01130000278332"/>
<protein>
    <submittedName>
        <fullName evidence="4">BCL2 like 2</fullName>
    </submittedName>
</protein>
<dbReference type="PROSITE" id="PS50062">
    <property type="entry name" value="BCL2_FAMILY"/>
    <property type="match status" value="1"/>
</dbReference>
<dbReference type="InterPro" id="IPR046371">
    <property type="entry name" value="Bcl-2_BH1-3"/>
</dbReference>
<name>S4RB20_PETMA</name>
<comment type="similarity">
    <text evidence="1">Belongs to the Bcl-2 family.</text>
</comment>
<evidence type="ECO:0000259" key="3">
    <source>
        <dbReference type="SMART" id="SM00337"/>
    </source>
</evidence>
<dbReference type="SMART" id="SM00337">
    <property type="entry name" value="BCL"/>
    <property type="match status" value="1"/>
</dbReference>
<dbReference type="PROSITE" id="PS01080">
    <property type="entry name" value="BH1"/>
    <property type="match status" value="1"/>
</dbReference>
<dbReference type="InterPro" id="IPR020717">
    <property type="entry name" value="Bcl2_BH1_motif_CS"/>
</dbReference>
<dbReference type="Gene3D" id="1.10.437.10">
    <property type="entry name" value="Blc2-like"/>
    <property type="match status" value="1"/>
</dbReference>
<accession>S4RB20</accession>
<dbReference type="PANTHER" id="PTHR11256:SF50">
    <property type="entry name" value="APOPTOSIS REGULATOR CED-9"/>
    <property type="match status" value="1"/>
</dbReference>
<dbReference type="PRINTS" id="PR01862">
    <property type="entry name" value="BCL2FAMILY"/>
</dbReference>
<dbReference type="GO" id="GO:0001836">
    <property type="term" value="P:release of cytochrome c from mitochondria"/>
    <property type="evidence" value="ECO:0007669"/>
    <property type="project" value="TreeGrafter"/>
</dbReference>
<reference evidence="4" key="1">
    <citation type="submission" date="2025-08" db="UniProtKB">
        <authorList>
            <consortium name="Ensembl"/>
        </authorList>
    </citation>
    <scope>IDENTIFICATION</scope>
</reference>
<dbReference type="InterPro" id="IPR036834">
    <property type="entry name" value="Bcl-2-like_sf"/>
</dbReference>
<keyword evidence="2" id="KW-0053">Apoptosis</keyword>
<sequence length="145" mass="16452">VQRAMRASGDEFERRYRSAFAQLPAQLQVSQATLRARFSDVLDELFRDGVNWGRVVAFFAFGGALCAECVDKELPGLVSSVATWMTSYLEDRLLWWIDDNGGWKALIYVAPTHLYFFSFVWSSLCLKNVKLHGYCNSLMNLLPAA</sequence>
<reference evidence="4" key="2">
    <citation type="submission" date="2025-09" db="UniProtKB">
        <authorList>
            <consortium name="Ensembl"/>
        </authorList>
    </citation>
    <scope>IDENTIFICATION</scope>
</reference>
<feature type="domain" description="Bcl-2 Bcl-2 homology region 1-3" evidence="3">
    <location>
        <begin position="5"/>
        <end position="103"/>
    </location>
</feature>
<dbReference type="Ensembl" id="ENSPMAT00000002413.1">
    <property type="protein sequence ID" value="ENSPMAP00000002401.1"/>
    <property type="gene ID" value="ENSPMAG00000002198.1"/>
</dbReference>
<proteinExistence type="inferred from homology"/>
<dbReference type="GO" id="GO:0008630">
    <property type="term" value="P:intrinsic apoptotic signaling pathway in response to DNA damage"/>
    <property type="evidence" value="ECO:0007669"/>
    <property type="project" value="TreeGrafter"/>
</dbReference>
<dbReference type="AlphaFoldDB" id="S4RB20"/>
<evidence type="ECO:0000256" key="1">
    <source>
        <dbReference type="ARBA" id="ARBA00009458"/>
    </source>
</evidence>
<dbReference type="STRING" id="7757.ENSPMAP00000002401"/>
<dbReference type="HOGENOM" id="CLU_085401_3_0_1"/>